<evidence type="ECO:0000313" key="2">
    <source>
        <dbReference type="RefSeq" id="XP_042610590.1"/>
    </source>
</evidence>
<reference evidence="2" key="1">
    <citation type="submission" date="2025-08" db="UniProtKB">
        <authorList>
            <consortium name="RefSeq"/>
        </authorList>
    </citation>
    <scope>IDENTIFICATION</scope>
    <source>
        <tissue evidence="2">Muscle</tissue>
    </source>
</reference>
<name>A0A9Q9XYY5_CYPCA</name>
<dbReference type="Proteomes" id="UP001155660">
    <property type="component" value="Unplaced"/>
</dbReference>
<dbReference type="GeneID" id="122144027"/>
<dbReference type="AlphaFoldDB" id="A0A9Q9XYY5"/>
<sequence>MDKKPSSKADTEEIVTLTAYVHNVSPLKTSRRNSKFFNAILQTSRQEYHDAVIFTPEKHGIFTMAAGKETAIKLNNVQRQLNAQDYVVKCNRQTTIDVADVEFQYRPPKDSTAVTIDAINAMGTFQMIPKVSATVYKVDTSSETVTLNNVDCEVKYCHIADMTGTIQLALWDSQIDLINNNRSYTFTDLSTRMYQGRKHLTTTRNTVINELDKPVPFKEPTSSSMETTTLLHVTCPLESTKIKIIKQCPKCLCTQLNFKPKEEFHRCSSCKFLRKSDNYATKCNGTLTVKTKNGEIDLIISNSLLNKFIVSKCEINKIDEQDVEEMLIRYDTLHITYTSDFHITSLEEPTAPSQQMHRVIECPNTSTAPQNTCSSSTSPSSQKTLTKGQDPTLPGQHTPGPVCPSPAKKNKKGKTASSTIATPAEDAALDNIAHLFDD</sequence>
<feature type="compositionally biased region" description="Polar residues" evidence="1">
    <location>
        <begin position="364"/>
        <end position="373"/>
    </location>
</feature>
<feature type="region of interest" description="Disordered" evidence="1">
    <location>
        <begin position="364"/>
        <end position="423"/>
    </location>
</feature>
<proteinExistence type="predicted"/>
<dbReference type="RefSeq" id="XP_042610590.1">
    <property type="nucleotide sequence ID" value="XM_042754656.1"/>
</dbReference>
<gene>
    <name evidence="2" type="primary">LOC122144027</name>
</gene>
<evidence type="ECO:0000256" key="1">
    <source>
        <dbReference type="SAM" id="MobiDB-lite"/>
    </source>
</evidence>
<dbReference type="KEGG" id="ccar:122144027"/>
<protein>
    <submittedName>
        <fullName evidence="2">Uncharacterized protein LOC122144027</fullName>
    </submittedName>
</protein>
<dbReference type="OrthoDB" id="8959871at2759"/>
<organism evidence="2">
    <name type="scientific">Cyprinus carpio</name>
    <name type="common">Common carp</name>
    <dbReference type="NCBI Taxonomy" id="7962"/>
    <lineage>
        <taxon>Eukaryota</taxon>
        <taxon>Metazoa</taxon>
        <taxon>Chordata</taxon>
        <taxon>Craniata</taxon>
        <taxon>Vertebrata</taxon>
        <taxon>Euteleostomi</taxon>
        <taxon>Actinopterygii</taxon>
        <taxon>Neopterygii</taxon>
        <taxon>Teleostei</taxon>
        <taxon>Ostariophysi</taxon>
        <taxon>Cypriniformes</taxon>
        <taxon>Cyprinidae</taxon>
        <taxon>Cyprininae</taxon>
        <taxon>Cyprinus</taxon>
    </lineage>
</organism>
<accession>A0A9Q9XYY5</accession>